<reference evidence="12" key="1">
    <citation type="submission" date="2016-10" db="EMBL/GenBank/DDBJ databases">
        <authorList>
            <person name="Varghese N."/>
            <person name="Submissions S."/>
        </authorList>
    </citation>
    <scope>NUCLEOTIDE SEQUENCE [LARGE SCALE GENOMIC DNA]</scope>
    <source>
        <strain evidence="12">DSM 10146</strain>
    </source>
</reference>
<dbReference type="EMBL" id="FNAV01000011">
    <property type="protein sequence ID" value="SDF04817.1"/>
    <property type="molecule type" value="Genomic_DNA"/>
</dbReference>
<dbReference type="OrthoDB" id="9803306at2"/>
<protein>
    <recommendedName>
        <fullName evidence="3">UTP--glucose-1-phosphate uridylyltransferase</fullName>
        <ecNumber evidence="2">2.7.7.9</ecNumber>
    </recommendedName>
    <alternativeName>
        <fullName evidence="6">Alpha-D-glucosyl-1-phosphate uridylyltransferase</fullName>
    </alternativeName>
    <alternativeName>
        <fullName evidence="7">UDP-glucose pyrophosphorylase</fullName>
    </alternativeName>
    <alternativeName>
        <fullName evidence="8">Uridine diphosphoglucose pyrophosphorylase</fullName>
    </alternativeName>
</protein>
<name>A0A1G7HW99_9RHOB</name>
<evidence type="ECO:0000256" key="5">
    <source>
        <dbReference type="ARBA" id="ARBA00022695"/>
    </source>
</evidence>
<evidence type="ECO:0000256" key="9">
    <source>
        <dbReference type="ARBA" id="ARBA00048128"/>
    </source>
</evidence>
<dbReference type="Proteomes" id="UP000198994">
    <property type="component" value="Unassembled WGS sequence"/>
</dbReference>
<evidence type="ECO:0000256" key="6">
    <source>
        <dbReference type="ARBA" id="ARBA00031455"/>
    </source>
</evidence>
<accession>A0A1G7HW99</accession>
<dbReference type="AlphaFoldDB" id="A0A1G7HW99"/>
<dbReference type="PANTHER" id="PTHR43197:SF1">
    <property type="entry name" value="UTP--GLUCOSE-1-PHOSPHATE URIDYLYLTRANSFERASE"/>
    <property type="match status" value="1"/>
</dbReference>
<keyword evidence="12" id="KW-1185">Reference proteome</keyword>
<evidence type="ECO:0000256" key="2">
    <source>
        <dbReference type="ARBA" id="ARBA00012415"/>
    </source>
</evidence>
<evidence type="ECO:0000256" key="8">
    <source>
        <dbReference type="ARBA" id="ARBA00032341"/>
    </source>
</evidence>
<dbReference type="PANTHER" id="PTHR43197">
    <property type="entry name" value="UTP--GLUCOSE-1-PHOSPHATE URIDYLYLTRANSFERASE"/>
    <property type="match status" value="1"/>
</dbReference>
<comment type="similarity">
    <text evidence="1">Belongs to the UDPGP type 2 family.</text>
</comment>
<proteinExistence type="inferred from homology"/>
<sequence length="299" mass="32112">MTKTSQKVRTAIFPVAGLGTRFLPATKATPKELLPVLDRPLLQFAIDEAREAGIERMVFVSHPSKSAIERYVHQDEELCAKLREKGKHGIADTLDSFAINPAEEQAHFVMQPEALGLGHAVLCAADEVLPGPVAIILPDDLIMGQKGCISEMIEAYEAGDAGHMVATMEVGRDEVSAYGVLDPIGEPEGQCVNASGMVEKPDADKAPSLHAVVGRYVLDASIFDDLRNQEPGLGGEIQLTDAIAKGIERVGLCGFRFSGQRFDCGSKAGMLRATLAYAGSREEFHPVLQEETSLPMAAE</sequence>
<feature type="domain" description="Nucleotidyl transferase" evidence="10">
    <location>
        <begin position="16"/>
        <end position="274"/>
    </location>
</feature>
<comment type="catalytic activity">
    <reaction evidence="9">
        <text>alpha-D-glucose 1-phosphate + UTP + H(+) = UDP-alpha-D-glucose + diphosphate</text>
        <dbReference type="Rhea" id="RHEA:19889"/>
        <dbReference type="ChEBI" id="CHEBI:15378"/>
        <dbReference type="ChEBI" id="CHEBI:33019"/>
        <dbReference type="ChEBI" id="CHEBI:46398"/>
        <dbReference type="ChEBI" id="CHEBI:58601"/>
        <dbReference type="ChEBI" id="CHEBI:58885"/>
        <dbReference type="EC" id="2.7.7.9"/>
    </reaction>
</comment>
<dbReference type="InterPro" id="IPR005771">
    <property type="entry name" value="GalU_uridylyltTrfase_bac/arc"/>
</dbReference>
<evidence type="ECO:0000256" key="4">
    <source>
        <dbReference type="ARBA" id="ARBA00022679"/>
    </source>
</evidence>
<dbReference type="RefSeq" id="WP_089961623.1">
    <property type="nucleotide sequence ID" value="NZ_FNAV01000011.1"/>
</dbReference>
<dbReference type="Pfam" id="PF00483">
    <property type="entry name" value="NTP_transferase"/>
    <property type="match status" value="1"/>
</dbReference>
<dbReference type="InterPro" id="IPR005835">
    <property type="entry name" value="NTP_transferase_dom"/>
</dbReference>
<evidence type="ECO:0000256" key="1">
    <source>
        <dbReference type="ARBA" id="ARBA00006890"/>
    </source>
</evidence>
<evidence type="ECO:0000313" key="12">
    <source>
        <dbReference type="Proteomes" id="UP000198994"/>
    </source>
</evidence>
<dbReference type="GO" id="GO:0003983">
    <property type="term" value="F:UTP:glucose-1-phosphate uridylyltransferase activity"/>
    <property type="evidence" value="ECO:0007669"/>
    <property type="project" value="UniProtKB-EC"/>
</dbReference>
<dbReference type="EC" id="2.7.7.9" evidence="2"/>
<evidence type="ECO:0000259" key="10">
    <source>
        <dbReference type="Pfam" id="PF00483"/>
    </source>
</evidence>
<evidence type="ECO:0000256" key="3">
    <source>
        <dbReference type="ARBA" id="ARBA00019048"/>
    </source>
</evidence>
<dbReference type="SUPFAM" id="SSF53448">
    <property type="entry name" value="Nucleotide-diphospho-sugar transferases"/>
    <property type="match status" value="1"/>
</dbReference>
<keyword evidence="4 11" id="KW-0808">Transferase</keyword>
<gene>
    <name evidence="11" type="ORF">SAMN04488105_111205</name>
</gene>
<dbReference type="Gene3D" id="3.90.550.10">
    <property type="entry name" value="Spore Coat Polysaccharide Biosynthesis Protein SpsA, Chain A"/>
    <property type="match status" value="1"/>
</dbReference>
<keyword evidence="5 11" id="KW-0548">Nucleotidyltransferase</keyword>
<dbReference type="STRING" id="282683.SAMN04488105_111205"/>
<organism evidence="11 12">
    <name type="scientific">Salipiger thiooxidans</name>
    <dbReference type="NCBI Taxonomy" id="282683"/>
    <lineage>
        <taxon>Bacteria</taxon>
        <taxon>Pseudomonadati</taxon>
        <taxon>Pseudomonadota</taxon>
        <taxon>Alphaproteobacteria</taxon>
        <taxon>Rhodobacterales</taxon>
        <taxon>Roseobacteraceae</taxon>
        <taxon>Salipiger</taxon>
    </lineage>
</organism>
<evidence type="ECO:0000256" key="7">
    <source>
        <dbReference type="ARBA" id="ARBA00031959"/>
    </source>
</evidence>
<dbReference type="InterPro" id="IPR029044">
    <property type="entry name" value="Nucleotide-diphossugar_trans"/>
</dbReference>
<evidence type="ECO:0000313" key="11">
    <source>
        <dbReference type="EMBL" id="SDF04817.1"/>
    </source>
</evidence>
<dbReference type="GO" id="GO:0006011">
    <property type="term" value="P:UDP-alpha-D-glucose metabolic process"/>
    <property type="evidence" value="ECO:0007669"/>
    <property type="project" value="InterPro"/>
</dbReference>
<dbReference type="CDD" id="cd02541">
    <property type="entry name" value="UGPase_prokaryotic"/>
    <property type="match status" value="1"/>
</dbReference>